<keyword evidence="1" id="KW-0175">Coiled coil</keyword>
<evidence type="ECO:0000313" key="4">
    <source>
        <dbReference type="Proteomes" id="UP000290582"/>
    </source>
</evidence>
<dbReference type="GO" id="GO:0031514">
    <property type="term" value="C:motile cilium"/>
    <property type="evidence" value="ECO:0007669"/>
    <property type="project" value="InterPro"/>
</dbReference>
<accession>A0A449BV68</accession>
<evidence type="ECO:0000313" key="3">
    <source>
        <dbReference type="EMBL" id="VEV57365.1"/>
    </source>
</evidence>
<dbReference type="GO" id="GO:0048870">
    <property type="term" value="P:cell motility"/>
    <property type="evidence" value="ECO:0007669"/>
    <property type="project" value="InterPro"/>
</dbReference>
<dbReference type="Proteomes" id="UP000290582">
    <property type="component" value="Chromosome PVVCY_11"/>
</dbReference>
<dbReference type="GO" id="GO:0008017">
    <property type="term" value="F:microtubule binding"/>
    <property type="evidence" value="ECO:0007669"/>
    <property type="project" value="InterPro"/>
</dbReference>
<proteinExistence type="predicted"/>
<dbReference type="KEGG" id="pvv:PVVCY_1102500"/>
<feature type="coiled-coil region" evidence="1">
    <location>
        <begin position="28"/>
        <end position="83"/>
    </location>
</feature>
<organism evidence="3 4">
    <name type="scientific">Plasmodium vinckei vinckei</name>
    <dbReference type="NCBI Taxonomy" id="54757"/>
    <lineage>
        <taxon>Eukaryota</taxon>
        <taxon>Sar</taxon>
        <taxon>Alveolata</taxon>
        <taxon>Apicomplexa</taxon>
        <taxon>Aconoidasida</taxon>
        <taxon>Haemosporida</taxon>
        <taxon>Plasmodiidae</taxon>
        <taxon>Plasmodium</taxon>
        <taxon>Plasmodium (Vinckeia)</taxon>
    </lineage>
</organism>
<dbReference type="InterPro" id="IPR025593">
    <property type="entry name" value="GAS8_dom"/>
</dbReference>
<reference evidence="3 4" key="1">
    <citation type="submission" date="2019-01" db="EMBL/GenBank/DDBJ databases">
        <authorList>
            <person name="Ramaprasad A."/>
        </authorList>
    </citation>
    <scope>NUCLEOTIDE SEQUENCE [LARGE SCALE GENOMIC DNA]</scope>
</reference>
<feature type="coiled-coil region" evidence="1">
    <location>
        <begin position="171"/>
        <end position="198"/>
    </location>
</feature>
<dbReference type="VEuPathDB" id="PlasmoDB:PVVCY_1102500"/>
<dbReference type="Pfam" id="PF13851">
    <property type="entry name" value="GAS"/>
    <property type="match status" value="1"/>
</dbReference>
<dbReference type="InterPro" id="IPR039308">
    <property type="entry name" value="GAS8"/>
</dbReference>
<feature type="coiled-coil region" evidence="1">
    <location>
        <begin position="276"/>
        <end position="320"/>
    </location>
</feature>
<name>A0A449BV68_PLAVN</name>
<dbReference type="AlphaFoldDB" id="A0A449BV68"/>
<dbReference type="GO" id="GO:0005794">
    <property type="term" value="C:Golgi apparatus"/>
    <property type="evidence" value="ECO:0007669"/>
    <property type="project" value="TreeGrafter"/>
</dbReference>
<dbReference type="GO" id="GO:0031267">
    <property type="term" value="F:small GTPase binding"/>
    <property type="evidence" value="ECO:0007669"/>
    <property type="project" value="InterPro"/>
</dbReference>
<dbReference type="PANTHER" id="PTHR31543:SF1">
    <property type="entry name" value="HECT DOMAIN-CONTAINING PROTEIN"/>
    <property type="match status" value="1"/>
</dbReference>
<evidence type="ECO:0000256" key="1">
    <source>
        <dbReference type="SAM" id="Coils"/>
    </source>
</evidence>
<feature type="domain" description="Growth arrest-specific protein 8" evidence="2">
    <location>
        <begin position="217"/>
        <end position="392"/>
    </location>
</feature>
<protein>
    <submittedName>
        <fullName evidence="3">GAS8-like protein, putative</fullName>
    </submittedName>
</protein>
<dbReference type="GeneID" id="19960675"/>
<evidence type="ECO:0000259" key="2">
    <source>
        <dbReference type="Pfam" id="PF13851"/>
    </source>
</evidence>
<gene>
    <name evidence="3" type="ORF">PVVCY_1102500</name>
</gene>
<dbReference type="PANTHER" id="PTHR31543">
    <property type="entry name" value="DYNEIN REGULATORY COMPLEX SUBUNIT 4"/>
    <property type="match status" value="1"/>
</dbReference>
<dbReference type="EMBL" id="LR215067">
    <property type="protein sequence ID" value="VEV57365.1"/>
    <property type="molecule type" value="Genomic_DNA"/>
</dbReference>
<dbReference type="OrthoDB" id="384300at2759"/>
<sequence>MDKLKKAPKKKKICAKKKAERIAHIKELKKTKKKIISEQKLVDELSSKINDIDANVFLGYHDIKILKLELKNKEIEFEENKSRQLLSSRKIENTINKYVLKCYESFLKSLEENEMELHDKFKSFQVEKERHSSNKEYNKITIDANVDHINKMSSIVLSQNEIINEINKRFMENLKIIRQNYSQKINTEREQNDKKRQKNIFNLQEEKNENIKKILIEYNEKIINIQNYFKLILDDQLEMIYQLEVDEKLSKRKNFLSKKKNLEDLKRNICSNKKILNQLEKDISSLQANAVDYEQLKINLKRIKEKRKRQQKVLTDLKLETNVKKLLFEKISKQYEDLYNQNRSKLYDRIQKILLENYFLETKIKLQNETLEINTLELNKWKESVNPEQNEVINNALVGMFQKFEVLKKEVEDLLDKNEQNKENYEAMMHLNYFSNDDLDIIKRENI</sequence>
<dbReference type="RefSeq" id="XP_037490637.1">
    <property type="nucleotide sequence ID" value="XM_037634546.1"/>
</dbReference>
<dbReference type="GO" id="GO:0005874">
    <property type="term" value="C:microtubule"/>
    <property type="evidence" value="ECO:0007669"/>
    <property type="project" value="TreeGrafter"/>
</dbReference>